<accession>A0A2G0ECU5</accession>
<dbReference type="GO" id="GO:0016646">
    <property type="term" value="F:oxidoreductase activity, acting on the CH-NH group of donors, NAD or NADP as acceptor"/>
    <property type="evidence" value="ECO:0007669"/>
    <property type="project" value="UniProtKB-ARBA"/>
</dbReference>
<evidence type="ECO:0000256" key="4">
    <source>
        <dbReference type="ARBA" id="ARBA00038054"/>
    </source>
</evidence>
<comment type="caution">
    <text evidence="6">The sequence shown here is derived from an EMBL/GenBank/DDBJ whole genome shotgun (WGS) entry which is preliminary data.</text>
</comment>
<evidence type="ECO:0000259" key="5">
    <source>
        <dbReference type="SMART" id="SM00903"/>
    </source>
</evidence>
<dbReference type="GO" id="GO:0010181">
    <property type="term" value="F:FMN binding"/>
    <property type="evidence" value="ECO:0007669"/>
    <property type="project" value="InterPro"/>
</dbReference>
<evidence type="ECO:0000256" key="3">
    <source>
        <dbReference type="ARBA" id="ARBA00022643"/>
    </source>
</evidence>
<dbReference type="AlphaFoldDB" id="A0A2G0ECU5"/>
<dbReference type="Pfam" id="PF01613">
    <property type="entry name" value="Flavin_Reduct"/>
    <property type="match status" value="1"/>
</dbReference>
<organism evidence="6 7">
    <name type="scientific">Enterococcus faecium</name>
    <name type="common">Streptococcus faecium</name>
    <dbReference type="NCBI Taxonomy" id="1352"/>
    <lineage>
        <taxon>Bacteria</taxon>
        <taxon>Bacillati</taxon>
        <taxon>Bacillota</taxon>
        <taxon>Bacilli</taxon>
        <taxon>Lactobacillales</taxon>
        <taxon>Enterococcaceae</taxon>
        <taxon>Enterococcus</taxon>
    </lineage>
</organism>
<protein>
    <submittedName>
        <fullName evidence="6">Flavin reductase family protein</fullName>
    </submittedName>
</protein>
<comment type="cofactor">
    <cofactor evidence="1">
        <name>FMN</name>
        <dbReference type="ChEBI" id="CHEBI:58210"/>
    </cofactor>
</comment>
<name>A0A2G0ECU5_ENTFC</name>
<evidence type="ECO:0000256" key="2">
    <source>
        <dbReference type="ARBA" id="ARBA00022630"/>
    </source>
</evidence>
<evidence type="ECO:0000313" key="7">
    <source>
        <dbReference type="Proteomes" id="UP000224303"/>
    </source>
</evidence>
<sequence length="204" mass="22933">MFERSPSELTERENYKLLIGSVIPRPVAVVTTKSAKDIVNIAPFSYFNIVSSNPPILSLAIQRKQDAVKDTAKNILETREAVIHILDEDNVEEVNKTAANLPNEESELYLTDLTLTDSVIISVPALTEAKVRFETSLYEHVEIRNKNKVTADLFLLEVQKYHLNETVYDDKTGRIDSRKLNAVSRLAGNDYAAIGEIFTIARPE</sequence>
<proteinExistence type="inferred from homology"/>
<dbReference type="Gene3D" id="2.30.110.10">
    <property type="entry name" value="Electron Transport, Fmn-binding Protein, Chain A"/>
    <property type="match status" value="1"/>
</dbReference>
<dbReference type="PANTHER" id="PTHR33798:SF5">
    <property type="entry name" value="FLAVIN REDUCTASE LIKE DOMAIN-CONTAINING PROTEIN"/>
    <property type="match status" value="1"/>
</dbReference>
<dbReference type="EMBL" id="PCGC01000005">
    <property type="protein sequence ID" value="PHL22301.1"/>
    <property type="molecule type" value="Genomic_DNA"/>
</dbReference>
<keyword evidence="3" id="KW-0288">FMN</keyword>
<dbReference type="SMART" id="SM00903">
    <property type="entry name" value="Flavin_Reduct"/>
    <property type="match status" value="1"/>
</dbReference>
<evidence type="ECO:0000256" key="1">
    <source>
        <dbReference type="ARBA" id="ARBA00001917"/>
    </source>
</evidence>
<dbReference type="RefSeq" id="WP_002318380.1">
    <property type="nucleotide sequence ID" value="NZ_CAKMCF010000017.1"/>
</dbReference>
<dbReference type="InterPro" id="IPR002563">
    <property type="entry name" value="Flavin_Rdtase-like_dom"/>
</dbReference>
<gene>
    <name evidence="6" type="ORF">CQR37_03190</name>
</gene>
<dbReference type="PANTHER" id="PTHR33798">
    <property type="entry name" value="FLAVOPROTEIN OXYGENASE"/>
    <property type="match status" value="1"/>
</dbReference>
<dbReference type="Proteomes" id="UP000224303">
    <property type="component" value="Unassembled WGS sequence"/>
</dbReference>
<evidence type="ECO:0000313" key="6">
    <source>
        <dbReference type="EMBL" id="PHL22301.1"/>
    </source>
</evidence>
<feature type="domain" description="Flavin reductase like" evidence="5">
    <location>
        <begin position="20"/>
        <end position="177"/>
    </location>
</feature>
<dbReference type="SUPFAM" id="SSF50475">
    <property type="entry name" value="FMN-binding split barrel"/>
    <property type="match status" value="1"/>
</dbReference>
<reference evidence="6 7" key="1">
    <citation type="submission" date="2017-10" db="EMBL/GenBank/DDBJ databases">
        <title>Draft genomes of the Enterococcus faecium isolated from human feces before and after Helicobacter pylori eradication therapy.</title>
        <authorList>
            <person name="Prianichniikov N.A."/>
            <person name="Glushchenko O.E."/>
            <person name="Malakhova M.V."/>
        </authorList>
    </citation>
    <scope>NUCLEOTIDE SEQUENCE [LARGE SCALE GENOMIC DNA]</scope>
    <source>
        <strain evidence="6 7">Hp_5-7</strain>
    </source>
</reference>
<comment type="similarity">
    <text evidence="4">Belongs to the flavoredoxin family.</text>
</comment>
<keyword evidence="2" id="KW-0285">Flavoprotein</keyword>
<dbReference type="InterPro" id="IPR012349">
    <property type="entry name" value="Split_barrel_FMN-bd"/>
</dbReference>